<proteinExistence type="predicted"/>
<protein>
    <recommendedName>
        <fullName evidence="4">Transmembrane protein</fullName>
    </recommendedName>
</protein>
<organism evidence="2 3">
    <name type="scientific">Polaromonas jejuensis</name>
    <dbReference type="NCBI Taxonomy" id="457502"/>
    <lineage>
        <taxon>Bacteria</taxon>
        <taxon>Pseudomonadati</taxon>
        <taxon>Pseudomonadota</taxon>
        <taxon>Betaproteobacteria</taxon>
        <taxon>Burkholderiales</taxon>
        <taxon>Comamonadaceae</taxon>
        <taxon>Polaromonas</taxon>
    </lineage>
</organism>
<evidence type="ECO:0000313" key="3">
    <source>
        <dbReference type="Proteomes" id="UP001596084"/>
    </source>
</evidence>
<accession>A0ABW0QGY1</accession>
<keyword evidence="1" id="KW-1133">Transmembrane helix</keyword>
<keyword evidence="3" id="KW-1185">Reference proteome</keyword>
<dbReference type="Proteomes" id="UP001596084">
    <property type="component" value="Unassembled WGS sequence"/>
</dbReference>
<sequence length="73" mass="8141">MSHHVQNNRNKGQQMEATTGLMLIVWLLGLVLVVAWIILPFALIGTKPLLRELLAQAKETNARLKAAQEGRKP</sequence>
<comment type="caution">
    <text evidence="2">The sequence shown here is derived from an EMBL/GenBank/DDBJ whole genome shotgun (WGS) entry which is preliminary data.</text>
</comment>
<gene>
    <name evidence="2" type="ORF">ACFPP7_24470</name>
</gene>
<name>A0ABW0QGY1_9BURK</name>
<feature type="transmembrane region" description="Helical" evidence="1">
    <location>
        <begin position="21"/>
        <end position="44"/>
    </location>
</feature>
<keyword evidence="1" id="KW-0472">Membrane</keyword>
<evidence type="ECO:0008006" key="4">
    <source>
        <dbReference type="Google" id="ProtNLM"/>
    </source>
</evidence>
<evidence type="ECO:0000256" key="1">
    <source>
        <dbReference type="SAM" id="Phobius"/>
    </source>
</evidence>
<evidence type="ECO:0000313" key="2">
    <source>
        <dbReference type="EMBL" id="MFC5524038.1"/>
    </source>
</evidence>
<reference evidence="3" key="1">
    <citation type="journal article" date="2019" name="Int. J. Syst. Evol. Microbiol.">
        <title>The Global Catalogue of Microorganisms (GCM) 10K type strain sequencing project: providing services to taxonomists for standard genome sequencing and annotation.</title>
        <authorList>
            <consortium name="The Broad Institute Genomics Platform"/>
            <consortium name="The Broad Institute Genome Sequencing Center for Infectious Disease"/>
            <person name="Wu L."/>
            <person name="Ma J."/>
        </authorList>
    </citation>
    <scope>NUCLEOTIDE SEQUENCE [LARGE SCALE GENOMIC DNA]</scope>
    <source>
        <strain evidence="3">CGMCC 4.7277</strain>
    </source>
</reference>
<keyword evidence="1" id="KW-0812">Transmembrane</keyword>
<dbReference type="EMBL" id="JBHSMX010000066">
    <property type="protein sequence ID" value="MFC5524038.1"/>
    <property type="molecule type" value="Genomic_DNA"/>
</dbReference>